<dbReference type="AlphaFoldDB" id="A0A6A6K4B7"/>
<feature type="domain" description="B box-type" evidence="5">
    <location>
        <begin position="1"/>
        <end position="45"/>
    </location>
</feature>
<dbReference type="SMART" id="SM00336">
    <property type="entry name" value="BBOX"/>
    <property type="match status" value="1"/>
</dbReference>
<evidence type="ECO:0000256" key="4">
    <source>
        <dbReference type="SAM" id="MobiDB-lite"/>
    </source>
</evidence>
<dbReference type="PANTHER" id="PTHR31717">
    <property type="entry name" value="ZINC FINGER PROTEIN CONSTANS-LIKE 10"/>
    <property type="match status" value="1"/>
</dbReference>
<sequence>MKKCELCKFPARSYCEADEACLCWDCDAKVHGANFLVARHTRSLLCQICQFLTRWKASGAKLGRTVSVCDGCANRYNLKERDEEEEEDEEEESEESEEANDDEDVSRLFSQRRCGRPALKTQAGGGGADGEAIPVDYSLSLRPLKDRRREKECSFQAGSTSVGVIDYLQIFHQRSNGKSNGDSEAVDNASSGNCSRTM</sequence>
<keyword evidence="1" id="KW-0479">Metal-binding</keyword>
<evidence type="ECO:0000259" key="5">
    <source>
        <dbReference type="SMART" id="SM00336"/>
    </source>
</evidence>
<comment type="caution">
    <text evidence="6">The sequence shown here is derived from an EMBL/GenBank/DDBJ whole genome shotgun (WGS) entry which is preliminary data.</text>
</comment>
<organism evidence="6 7">
    <name type="scientific">Hevea brasiliensis</name>
    <name type="common">Para rubber tree</name>
    <name type="synonym">Siphonia brasiliensis</name>
    <dbReference type="NCBI Taxonomy" id="3981"/>
    <lineage>
        <taxon>Eukaryota</taxon>
        <taxon>Viridiplantae</taxon>
        <taxon>Streptophyta</taxon>
        <taxon>Embryophyta</taxon>
        <taxon>Tracheophyta</taxon>
        <taxon>Spermatophyta</taxon>
        <taxon>Magnoliopsida</taxon>
        <taxon>eudicotyledons</taxon>
        <taxon>Gunneridae</taxon>
        <taxon>Pentapetalae</taxon>
        <taxon>rosids</taxon>
        <taxon>fabids</taxon>
        <taxon>Malpighiales</taxon>
        <taxon>Euphorbiaceae</taxon>
        <taxon>Crotonoideae</taxon>
        <taxon>Micrandreae</taxon>
        <taxon>Hevea</taxon>
    </lineage>
</organism>
<name>A0A6A6K4B7_HEVBR</name>
<dbReference type="InterPro" id="IPR049808">
    <property type="entry name" value="CONSTANS-like_Bbox1"/>
</dbReference>
<dbReference type="Proteomes" id="UP000467840">
    <property type="component" value="Chromosome 12"/>
</dbReference>
<evidence type="ECO:0000256" key="2">
    <source>
        <dbReference type="ARBA" id="ARBA00022771"/>
    </source>
</evidence>
<gene>
    <name evidence="6" type="ORF">GH714_011293</name>
</gene>
<keyword evidence="7" id="KW-1185">Reference proteome</keyword>
<keyword evidence="2" id="KW-0863">Zinc-finger</keyword>
<proteinExistence type="predicted"/>
<accession>A0A6A6K4B7</accession>
<dbReference type="GO" id="GO:0008270">
    <property type="term" value="F:zinc ion binding"/>
    <property type="evidence" value="ECO:0007669"/>
    <property type="project" value="UniProtKB-KW"/>
</dbReference>
<keyword evidence="3" id="KW-0862">Zinc</keyword>
<protein>
    <recommendedName>
        <fullName evidence="5">B box-type domain-containing protein</fullName>
    </recommendedName>
</protein>
<evidence type="ECO:0000256" key="3">
    <source>
        <dbReference type="ARBA" id="ARBA00022833"/>
    </source>
</evidence>
<evidence type="ECO:0000313" key="7">
    <source>
        <dbReference type="Proteomes" id="UP000467840"/>
    </source>
</evidence>
<evidence type="ECO:0000256" key="1">
    <source>
        <dbReference type="ARBA" id="ARBA00022723"/>
    </source>
</evidence>
<feature type="compositionally biased region" description="Acidic residues" evidence="4">
    <location>
        <begin position="82"/>
        <end position="104"/>
    </location>
</feature>
<dbReference type="Pfam" id="PF00643">
    <property type="entry name" value="zf-B_box"/>
    <property type="match status" value="1"/>
</dbReference>
<feature type="region of interest" description="Disordered" evidence="4">
    <location>
        <begin position="80"/>
        <end position="107"/>
    </location>
</feature>
<evidence type="ECO:0000313" key="6">
    <source>
        <dbReference type="EMBL" id="KAF2283507.1"/>
    </source>
</evidence>
<dbReference type="PANTHER" id="PTHR31717:SF60">
    <property type="entry name" value="B-BOX TYPE ZINC FINGER FAMILY PROTEIN"/>
    <property type="match status" value="1"/>
</dbReference>
<reference evidence="6 7" key="1">
    <citation type="journal article" date="2020" name="Mol. Plant">
        <title>The Chromosome-Based Rubber Tree Genome Provides New Insights into Spurge Genome Evolution and Rubber Biosynthesis.</title>
        <authorList>
            <person name="Liu J."/>
            <person name="Shi C."/>
            <person name="Shi C.C."/>
            <person name="Li W."/>
            <person name="Zhang Q.J."/>
            <person name="Zhang Y."/>
            <person name="Li K."/>
            <person name="Lu H.F."/>
            <person name="Shi C."/>
            <person name="Zhu S.T."/>
            <person name="Xiao Z.Y."/>
            <person name="Nan H."/>
            <person name="Yue Y."/>
            <person name="Zhu X.G."/>
            <person name="Wu Y."/>
            <person name="Hong X.N."/>
            <person name="Fan G.Y."/>
            <person name="Tong Y."/>
            <person name="Zhang D."/>
            <person name="Mao C.L."/>
            <person name="Liu Y.L."/>
            <person name="Hao S.J."/>
            <person name="Liu W.Q."/>
            <person name="Lv M.Q."/>
            <person name="Zhang H.B."/>
            <person name="Liu Y."/>
            <person name="Hu-Tang G.R."/>
            <person name="Wang J.P."/>
            <person name="Wang J.H."/>
            <person name="Sun Y.H."/>
            <person name="Ni S.B."/>
            <person name="Chen W.B."/>
            <person name="Zhang X.C."/>
            <person name="Jiao Y.N."/>
            <person name="Eichler E.E."/>
            <person name="Li G.H."/>
            <person name="Liu X."/>
            <person name="Gao L.Z."/>
        </authorList>
    </citation>
    <scope>NUCLEOTIDE SEQUENCE [LARGE SCALE GENOMIC DNA]</scope>
    <source>
        <strain evidence="7">cv. GT1</strain>
        <tissue evidence="6">Leaf</tissue>
    </source>
</reference>
<dbReference type="EMBL" id="JAAGAX010000018">
    <property type="protein sequence ID" value="KAF2283507.1"/>
    <property type="molecule type" value="Genomic_DNA"/>
</dbReference>
<feature type="region of interest" description="Disordered" evidence="4">
    <location>
        <begin position="174"/>
        <end position="198"/>
    </location>
</feature>
<dbReference type="CDD" id="cd19821">
    <property type="entry name" value="Bbox1_BBX-like"/>
    <property type="match status" value="1"/>
</dbReference>
<dbReference type="InterPro" id="IPR000315">
    <property type="entry name" value="Znf_B-box"/>
</dbReference>